<dbReference type="RefSeq" id="WP_056958877.1">
    <property type="nucleotide sequence ID" value="NZ_AYYN01000054.1"/>
</dbReference>
<dbReference type="AlphaFoldDB" id="A0A0R2B9K1"/>
<evidence type="ECO:0000313" key="1">
    <source>
        <dbReference type="EMBL" id="KRM75960.1"/>
    </source>
</evidence>
<proteinExistence type="predicted"/>
<evidence type="ECO:0000313" key="2">
    <source>
        <dbReference type="Proteomes" id="UP000051612"/>
    </source>
</evidence>
<reference evidence="1 2" key="1">
    <citation type="journal article" date="2015" name="Genome Announc.">
        <title>Expanding the biotechnology potential of lactobacilli through comparative genomics of 213 strains and associated genera.</title>
        <authorList>
            <person name="Sun Z."/>
            <person name="Harris H.M."/>
            <person name="McCann A."/>
            <person name="Guo C."/>
            <person name="Argimon S."/>
            <person name="Zhang W."/>
            <person name="Yang X."/>
            <person name="Jeffery I.B."/>
            <person name="Cooney J.C."/>
            <person name="Kagawa T.F."/>
            <person name="Liu W."/>
            <person name="Song Y."/>
            <person name="Salvetti E."/>
            <person name="Wrobel A."/>
            <person name="Rasinkangas P."/>
            <person name="Parkhill J."/>
            <person name="Rea M.C."/>
            <person name="O'Sullivan O."/>
            <person name="Ritari J."/>
            <person name="Douillard F.P."/>
            <person name="Paul Ross R."/>
            <person name="Yang R."/>
            <person name="Briner A.E."/>
            <person name="Felis G.E."/>
            <person name="de Vos W.M."/>
            <person name="Barrangou R."/>
            <person name="Klaenhammer T.R."/>
            <person name="Caufield P.W."/>
            <person name="Cui Y."/>
            <person name="Zhang H."/>
            <person name="O'Toole P.W."/>
        </authorList>
    </citation>
    <scope>NUCLEOTIDE SEQUENCE [LARGE SCALE GENOMIC DNA]</scope>
    <source>
        <strain evidence="1 2">DSM 20452</strain>
    </source>
</reference>
<dbReference type="EMBL" id="AYYN01000054">
    <property type="protein sequence ID" value="KRM75960.1"/>
    <property type="molecule type" value="Genomic_DNA"/>
</dbReference>
<protein>
    <submittedName>
        <fullName evidence="1">Uncharacterized protein</fullName>
    </submittedName>
</protein>
<dbReference type="PATRIC" id="fig|1423772.3.peg.2179"/>
<sequence length="78" mass="9202">MVKFRRVRAFDTENLAKDMTIVKKDIQISGHKIKNVPVQLEDSQSEDISYLIPDPIFKRLYSIIRKNTESVEFDFNKL</sequence>
<organism evidence="1 2">
    <name type="scientific">Ligilactobacillus murinus DSM 20452 = NBRC 14221</name>
    <dbReference type="NCBI Taxonomy" id="1423772"/>
    <lineage>
        <taxon>Bacteria</taxon>
        <taxon>Bacillati</taxon>
        <taxon>Bacillota</taxon>
        <taxon>Bacilli</taxon>
        <taxon>Lactobacillales</taxon>
        <taxon>Lactobacillaceae</taxon>
        <taxon>Ligilactobacillus</taxon>
    </lineage>
</organism>
<name>A0A0R2B9K1_9LACO</name>
<dbReference type="Proteomes" id="UP000051612">
    <property type="component" value="Unassembled WGS sequence"/>
</dbReference>
<gene>
    <name evidence="1" type="ORF">FC48_GL002041</name>
</gene>
<comment type="caution">
    <text evidence="1">The sequence shown here is derived from an EMBL/GenBank/DDBJ whole genome shotgun (WGS) entry which is preliminary data.</text>
</comment>
<accession>A0A0R2B9K1</accession>